<sequence length="136" mass="15268">MAVEVACEEIPTKLEDDMMFWLNQSNGEVNVVLSIEVLQGKITIAQWKSNEHGIPFLVQNMEITKDPAPGCDHIQGSICIPFEDIHCQPRPQNKSDFVMTRVGMESLAHQIWAFTILLTLNPVTAPLRLFDTSMGD</sequence>
<gene>
    <name evidence="1" type="ORF">PROQFM164_S02g003334</name>
</gene>
<evidence type="ECO:0000313" key="1">
    <source>
        <dbReference type="EMBL" id="CDM33182.1"/>
    </source>
</evidence>
<dbReference type="Proteomes" id="UP000030686">
    <property type="component" value="Unassembled WGS sequence"/>
</dbReference>
<dbReference type="OrthoDB" id="76567at2759"/>
<keyword evidence="2" id="KW-1185">Reference proteome</keyword>
<dbReference type="AlphaFoldDB" id="W6QUG9"/>
<protein>
    <submittedName>
        <fullName evidence="1">Genomic scaffold, ProqFM164S02</fullName>
    </submittedName>
</protein>
<name>W6QUG9_PENRF</name>
<accession>W6QUG9</accession>
<reference evidence="1" key="1">
    <citation type="journal article" date="2014" name="Nat. Commun.">
        <title>Multiple recent horizontal transfers of a large genomic region in cheese making fungi.</title>
        <authorList>
            <person name="Cheeseman K."/>
            <person name="Ropars J."/>
            <person name="Renault P."/>
            <person name="Dupont J."/>
            <person name="Gouzy J."/>
            <person name="Branca A."/>
            <person name="Abraham A.L."/>
            <person name="Ceppi M."/>
            <person name="Conseiller E."/>
            <person name="Debuchy R."/>
            <person name="Malagnac F."/>
            <person name="Goarin A."/>
            <person name="Silar P."/>
            <person name="Lacoste S."/>
            <person name="Sallet E."/>
            <person name="Bensimon A."/>
            <person name="Giraud T."/>
            <person name="Brygoo Y."/>
        </authorList>
    </citation>
    <scope>NUCLEOTIDE SEQUENCE [LARGE SCALE GENOMIC DNA]</scope>
    <source>
        <strain evidence="1">FM164</strain>
    </source>
</reference>
<organism evidence="1 2">
    <name type="scientific">Penicillium roqueforti (strain FM164)</name>
    <dbReference type="NCBI Taxonomy" id="1365484"/>
    <lineage>
        <taxon>Eukaryota</taxon>
        <taxon>Fungi</taxon>
        <taxon>Dikarya</taxon>
        <taxon>Ascomycota</taxon>
        <taxon>Pezizomycotina</taxon>
        <taxon>Eurotiomycetes</taxon>
        <taxon>Eurotiomycetidae</taxon>
        <taxon>Eurotiales</taxon>
        <taxon>Aspergillaceae</taxon>
        <taxon>Penicillium</taxon>
    </lineage>
</organism>
<dbReference type="EMBL" id="HG792016">
    <property type="protein sequence ID" value="CDM33182.1"/>
    <property type="molecule type" value="Genomic_DNA"/>
</dbReference>
<proteinExistence type="predicted"/>
<evidence type="ECO:0000313" key="2">
    <source>
        <dbReference type="Proteomes" id="UP000030686"/>
    </source>
</evidence>